<dbReference type="GO" id="GO:0046872">
    <property type="term" value="F:metal ion binding"/>
    <property type="evidence" value="ECO:0007669"/>
    <property type="project" value="UniProtKB-KW"/>
</dbReference>
<evidence type="ECO:0000256" key="1">
    <source>
        <dbReference type="ARBA" id="ARBA00004496"/>
    </source>
</evidence>
<gene>
    <name evidence="11" type="primary">tsaE</name>
    <name evidence="11" type="ORF">HY912_15225</name>
</gene>
<evidence type="ECO:0000256" key="4">
    <source>
        <dbReference type="ARBA" id="ARBA00022490"/>
    </source>
</evidence>
<reference evidence="11" key="1">
    <citation type="submission" date="2020-07" db="EMBL/GenBank/DDBJ databases">
        <title>Huge and variable diversity of episymbiotic CPR bacteria and DPANN archaea in groundwater ecosystems.</title>
        <authorList>
            <person name="He C.Y."/>
            <person name="Keren R."/>
            <person name="Whittaker M."/>
            <person name="Farag I.F."/>
            <person name="Doudna J."/>
            <person name="Cate J.H.D."/>
            <person name="Banfield J.F."/>
        </authorList>
    </citation>
    <scope>NUCLEOTIDE SEQUENCE</scope>
    <source>
        <strain evidence="11">NC_groundwater_1664_Pr3_B-0.1um_52_9</strain>
    </source>
</reference>
<comment type="similarity">
    <text evidence="2">Belongs to the TsaE family.</text>
</comment>
<comment type="caution">
    <text evidence="11">The sequence shown here is derived from an EMBL/GenBank/DDBJ whole genome shotgun (WGS) entry which is preliminary data.</text>
</comment>
<dbReference type="EMBL" id="JACRDE010000395">
    <property type="protein sequence ID" value="MBI5250839.1"/>
    <property type="molecule type" value="Genomic_DNA"/>
</dbReference>
<evidence type="ECO:0000256" key="2">
    <source>
        <dbReference type="ARBA" id="ARBA00007599"/>
    </source>
</evidence>
<sequence length="175" mass="19310">MRKTFEITSKSESDTFELGNAIGRILKPGDTIFMLGELGSGKTRLAKGIVSAAVGIPQEEVVSPTFTLINCFEGDFDVYHADLYRLAPNQVEGIGLEDALDQGGALIVEWADRINAFQEDTLIVHIRFGEVPDSRIINLEWQADGTWRNRLESAARALFNNWKLPDDPSVGLGTE</sequence>
<dbReference type="GO" id="GO:0002949">
    <property type="term" value="P:tRNA threonylcarbamoyladenosine modification"/>
    <property type="evidence" value="ECO:0007669"/>
    <property type="project" value="InterPro"/>
</dbReference>
<dbReference type="PANTHER" id="PTHR33540">
    <property type="entry name" value="TRNA THREONYLCARBAMOYLADENOSINE BIOSYNTHESIS PROTEIN TSAE"/>
    <property type="match status" value="1"/>
</dbReference>
<evidence type="ECO:0000256" key="9">
    <source>
        <dbReference type="ARBA" id="ARBA00022842"/>
    </source>
</evidence>
<dbReference type="NCBIfam" id="TIGR00150">
    <property type="entry name" value="T6A_YjeE"/>
    <property type="match status" value="1"/>
</dbReference>
<dbReference type="Pfam" id="PF02367">
    <property type="entry name" value="TsaE"/>
    <property type="match status" value="1"/>
</dbReference>
<protein>
    <recommendedName>
        <fullName evidence="3">tRNA threonylcarbamoyladenosine biosynthesis protein TsaE</fullName>
    </recommendedName>
    <alternativeName>
        <fullName evidence="10">t(6)A37 threonylcarbamoyladenosine biosynthesis protein TsaE</fullName>
    </alternativeName>
</protein>
<keyword evidence="9" id="KW-0460">Magnesium</keyword>
<evidence type="ECO:0000256" key="10">
    <source>
        <dbReference type="ARBA" id="ARBA00032441"/>
    </source>
</evidence>
<evidence type="ECO:0000256" key="6">
    <source>
        <dbReference type="ARBA" id="ARBA00022723"/>
    </source>
</evidence>
<evidence type="ECO:0000313" key="12">
    <source>
        <dbReference type="Proteomes" id="UP000807825"/>
    </source>
</evidence>
<evidence type="ECO:0000313" key="11">
    <source>
        <dbReference type="EMBL" id="MBI5250839.1"/>
    </source>
</evidence>
<dbReference type="SUPFAM" id="SSF52540">
    <property type="entry name" value="P-loop containing nucleoside triphosphate hydrolases"/>
    <property type="match status" value="1"/>
</dbReference>
<keyword evidence="4" id="KW-0963">Cytoplasm</keyword>
<dbReference type="PANTHER" id="PTHR33540:SF2">
    <property type="entry name" value="TRNA THREONYLCARBAMOYLADENOSINE BIOSYNTHESIS PROTEIN TSAE"/>
    <property type="match status" value="1"/>
</dbReference>
<keyword evidence="7" id="KW-0547">Nucleotide-binding</keyword>
<dbReference type="InterPro" id="IPR003442">
    <property type="entry name" value="T6A_TsaE"/>
</dbReference>
<comment type="subcellular location">
    <subcellularLocation>
        <location evidence="1">Cytoplasm</location>
    </subcellularLocation>
</comment>
<name>A0A9D6V4T1_9BACT</name>
<evidence type="ECO:0000256" key="5">
    <source>
        <dbReference type="ARBA" id="ARBA00022694"/>
    </source>
</evidence>
<proteinExistence type="inferred from homology"/>
<keyword evidence="5" id="KW-0819">tRNA processing</keyword>
<accession>A0A9D6V4T1</accession>
<evidence type="ECO:0000256" key="8">
    <source>
        <dbReference type="ARBA" id="ARBA00022840"/>
    </source>
</evidence>
<dbReference type="Proteomes" id="UP000807825">
    <property type="component" value="Unassembled WGS sequence"/>
</dbReference>
<dbReference type="Gene3D" id="3.40.50.300">
    <property type="entry name" value="P-loop containing nucleotide triphosphate hydrolases"/>
    <property type="match status" value="1"/>
</dbReference>
<evidence type="ECO:0000256" key="3">
    <source>
        <dbReference type="ARBA" id="ARBA00019010"/>
    </source>
</evidence>
<evidence type="ECO:0000256" key="7">
    <source>
        <dbReference type="ARBA" id="ARBA00022741"/>
    </source>
</evidence>
<dbReference type="GO" id="GO:0005737">
    <property type="term" value="C:cytoplasm"/>
    <property type="evidence" value="ECO:0007669"/>
    <property type="project" value="UniProtKB-SubCell"/>
</dbReference>
<dbReference type="GO" id="GO:0005524">
    <property type="term" value="F:ATP binding"/>
    <property type="evidence" value="ECO:0007669"/>
    <property type="project" value="UniProtKB-KW"/>
</dbReference>
<keyword evidence="8" id="KW-0067">ATP-binding</keyword>
<keyword evidence="6" id="KW-0479">Metal-binding</keyword>
<dbReference type="InterPro" id="IPR027417">
    <property type="entry name" value="P-loop_NTPase"/>
</dbReference>
<organism evidence="11 12">
    <name type="scientific">Desulfomonile tiedjei</name>
    <dbReference type="NCBI Taxonomy" id="2358"/>
    <lineage>
        <taxon>Bacteria</taxon>
        <taxon>Pseudomonadati</taxon>
        <taxon>Thermodesulfobacteriota</taxon>
        <taxon>Desulfomonilia</taxon>
        <taxon>Desulfomonilales</taxon>
        <taxon>Desulfomonilaceae</taxon>
        <taxon>Desulfomonile</taxon>
    </lineage>
</organism>
<dbReference type="AlphaFoldDB" id="A0A9D6V4T1"/>